<reference evidence="1 2" key="1">
    <citation type="submission" date="2017-02" db="EMBL/GenBank/DDBJ databases">
        <title>Chromobacterium haemolyticum H5244.</title>
        <authorList>
            <person name="Gulvik C.A."/>
        </authorList>
    </citation>
    <scope>NUCLEOTIDE SEQUENCE [LARGE SCALE GENOMIC DNA]</scope>
    <source>
        <strain evidence="1 2">H5244</strain>
    </source>
</reference>
<protein>
    <recommendedName>
        <fullName evidence="3">Phage tail protein</fullName>
    </recommendedName>
</protein>
<dbReference type="InterPro" id="IPR009734">
    <property type="entry name" value="Myoviridae_GpU"/>
</dbReference>
<organism evidence="1 2">
    <name type="scientific">Chromobacterium haemolyticum</name>
    <dbReference type="NCBI Taxonomy" id="394935"/>
    <lineage>
        <taxon>Bacteria</taxon>
        <taxon>Pseudomonadati</taxon>
        <taxon>Pseudomonadota</taxon>
        <taxon>Betaproteobacteria</taxon>
        <taxon>Neisseriales</taxon>
        <taxon>Chromobacteriaceae</taxon>
        <taxon>Chromobacterium</taxon>
    </lineage>
</organism>
<accession>A0A1W0CYT6</accession>
<dbReference type="Proteomes" id="UP000192721">
    <property type="component" value="Unassembled WGS sequence"/>
</dbReference>
<dbReference type="AlphaFoldDB" id="A0A1W0CYT6"/>
<evidence type="ECO:0000313" key="2">
    <source>
        <dbReference type="Proteomes" id="UP000192721"/>
    </source>
</evidence>
<gene>
    <name evidence="1" type="ORF">B0T45_11635</name>
</gene>
<evidence type="ECO:0000313" key="1">
    <source>
        <dbReference type="EMBL" id="OQS39946.1"/>
    </source>
</evidence>
<dbReference type="EMBL" id="MUKV01000012">
    <property type="protein sequence ID" value="OQS39946.1"/>
    <property type="molecule type" value="Genomic_DNA"/>
</dbReference>
<proteinExistence type="predicted"/>
<dbReference type="RefSeq" id="WP_081555573.1">
    <property type="nucleotide sequence ID" value="NZ_MUKV01000012.1"/>
</dbReference>
<comment type="caution">
    <text evidence="1">The sequence shown here is derived from an EMBL/GenBank/DDBJ whole genome shotgun (WGS) entry which is preliminary data.</text>
</comment>
<evidence type="ECO:0008006" key="3">
    <source>
        <dbReference type="Google" id="ProtNLM"/>
    </source>
</evidence>
<name>A0A1W0CYT6_9NEIS</name>
<dbReference type="Pfam" id="PF06995">
    <property type="entry name" value="Phage_P2_GpU"/>
    <property type="match status" value="1"/>
</dbReference>
<sequence length="308" mass="32320">MFALLGDVQFDLITYFDGFESQFGVDFAEHALIDGKPRLQRVGDKLDEIRIQLSFHSQFCDPEQELVKLQTALRAHQAMALVLGNGDYKGWFVLTDLQATSRQTDQAGTLIALEASLTLREFVGDKKNPLAPPAVQAKLPPAAATALPASVATKAADLKASVGSAIGSVRDSVRQVVTYANQAQSAMRTAMDAARVAQKLRDNPLAALGQVPGLQGAMKQVAGPLERLSPVLNILSSQLPDAGGILRAGNTALDAVRNAQGALSAVTVGNVVGRIDSMASQLAAASSALESVAPNISKLAGKVITRAI</sequence>